<dbReference type="GO" id="GO:1990817">
    <property type="term" value="F:poly(A) RNA polymerase activity"/>
    <property type="evidence" value="ECO:0007669"/>
    <property type="project" value="UniProtKB-EC"/>
</dbReference>
<feature type="domain" description="PAP-associated" evidence="6">
    <location>
        <begin position="503"/>
        <end position="561"/>
    </location>
</feature>
<dbReference type="PANTHER" id="PTHR23092">
    <property type="entry name" value="POLY(A) RNA POLYMERASE"/>
    <property type="match status" value="1"/>
</dbReference>
<dbReference type="InterPro" id="IPR043519">
    <property type="entry name" value="NT_sf"/>
</dbReference>
<feature type="domain" description="Poly(A) RNA polymerase mitochondrial-like central palm" evidence="7">
    <location>
        <begin position="310"/>
        <end position="441"/>
    </location>
</feature>
<keyword evidence="4" id="KW-0460">Magnesium</keyword>
<dbReference type="GO" id="GO:0003729">
    <property type="term" value="F:mRNA binding"/>
    <property type="evidence" value="ECO:0007669"/>
    <property type="project" value="TreeGrafter"/>
</dbReference>
<reference evidence="8 9" key="1">
    <citation type="submission" date="2016-03" db="EMBL/GenBank/DDBJ databases">
        <title>Draft genome sequence of the Fonsecaea monophora CBS 269.37.</title>
        <authorList>
            <person name="Bombassaro A."/>
            <person name="Vinicius W.A."/>
            <person name="De Hoog S."/>
            <person name="Sun J."/>
            <person name="Souza E.M."/>
            <person name="Raittz R.T."/>
            <person name="Costa F."/>
            <person name="Leao A.C."/>
            <person name="Tadra-Sfeir M.Z."/>
            <person name="Baura V."/>
            <person name="Balsanelli E."/>
            <person name="Pedrosa F.O."/>
            <person name="Moreno L.F."/>
            <person name="Steffens M.B."/>
            <person name="Xi L."/>
            <person name="Bocca A.L."/>
            <person name="Felipe M.S."/>
            <person name="Teixeira M."/>
            <person name="Telles Filho F.Q."/>
            <person name="Azevedo C.M."/>
            <person name="Gomes R."/>
            <person name="Vicente V.A."/>
        </authorList>
    </citation>
    <scope>NUCLEOTIDE SEQUENCE [LARGE SCALE GENOMIC DNA]</scope>
    <source>
        <strain evidence="8 9">CBS 269.37</strain>
    </source>
</reference>
<dbReference type="Gene3D" id="1.10.1410.10">
    <property type="match status" value="1"/>
</dbReference>
<feature type="region of interest" description="Disordered" evidence="5">
    <location>
        <begin position="217"/>
        <end position="266"/>
    </location>
</feature>
<dbReference type="RefSeq" id="XP_022515885.1">
    <property type="nucleotide sequence ID" value="XM_022651767.1"/>
</dbReference>
<dbReference type="Gene3D" id="3.30.460.10">
    <property type="entry name" value="Beta Polymerase, domain 2"/>
    <property type="match status" value="1"/>
</dbReference>
<gene>
    <name evidence="8" type="ORF">AYO21_01785</name>
</gene>
<organism evidence="8 9">
    <name type="scientific">Fonsecaea monophora</name>
    <dbReference type="NCBI Taxonomy" id="254056"/>
    <lineage>
        <taxon>Eukaryota</taxon>
        <taxon>Fungi</taxon>
        <taxon>Dikarya</taxon>
        <taxon>Ascomycota</taxon>
        <taxon>Pezizomycotina</taxon>
        <taxon>Eurotiomycetes</taxon>
        <taxon>Chaetothyriomycetidae</taxon>
        <taxon>Chaetothyriales</taxon>
        <taxon>Herpotrichiellaceae</taxon>
        <taxon>Fonsecaea</taxon>
    </lineage>
</organism>
<dbReference type="SUPFAM" id="SSF81301">
    <property type="entry name" value="Nucleotidyltransferase"/>
    <property type="match status" value="1"/>
</dbReference>
<feature type="compositionally biased region" description="Acidic residues" evidence="5">
    <location>
        <begin position="124"/>
        <end position="141"/>
    </location>
</feature>
<evidence type="ECO:0000256" key="3">
    <source>
        <dbReference type="ARBA" id="ARBA00022723"/>
    </source>
</evidence>
<proteinExistence type="inferred from homology"/>
<feature type="compositionally biased region" description="Basic and acidic residues" evidence="5">
    <location>
        <begin position="89"/>
        <end position="103"/>
    </location>
</feature>
<sequence>MDSYRPSSDDHRPYRDSDSYRPRRYDPPPPPRPPANSGSGMYYFQGSLNSRDRDPPAPSGYRSRSEYHGARSQPRRDQARRPPPAFRKTAADRPLLRLRHDDSTDPSLEDPNSTSKSKFRNVDELTDSEEEEMAQSDEDEEVDRRANKRARVNGPESTAMLAPPKWSNPDPYTSLPPQTEAPAKRIDVVKLIRKARIDGTRSLVNVNLAHDFISFDSEEQTPGEKSESPAPRSELPLASKASAPRGEIKTTVIGKRKRGASLGEEVPLPRSDNQIYADRHVQEEWRATPGVDTTPWLASHPPSDIPLVAFHKEIIDFYDWVKPKPHEEDVRGDVFRRLNTILQSFTYGELRAFGSYAAGLYLPTGDMDLVYLTRNFRPGRFSQDDSRRLVYDCARFLRTRNIAEGLVVPIPRAKVPIIKFVDRVSGLKIDLSFDNDTGVVAIDTFHKWKQEYPVMPMIVSVVKQYLMIRGLNDVSTGGLGGFSTICLVTSLLQHFPTPRRPINLGDVLLQFFNYYGNLFDKDEVAIRLDPPGYLHKASHRPRFDERESRRLTIIDPHRADNNISGGTKEIDKIFKCFSEAYKALMNRLCAYERRDPRAPQGSFLECLIGGNFTSYESQRKKLLDLFSSPDDTRSVVKNGGYSSRVSHRPAVVHTHGRRNDQTDESGGSVERIPAPTKKLGKGERRAKRLKDLRPDLAPSIRNTISLIDALKIGGYKTPQEMDNDLQIREAAAAKIAAAKVQ</sequence>
<dbReference type="OrthoDB" id="273917at2759"/>
<evidence type="ECO:0000313" key="8">
    <source>
        <dbReference type="EMBL" id="OAG43933.1"/>
    </source>
</evidence>
<comment type="similarity">
    <text evidence="1">Belongs to the DNA polymerase type-B-like family.</text>
</comment>
<feature type="compositionally biased region" description="Basic and acidic residues" evidence="5">
    <location>
        <begin position="7"/>
        <end position="26"/>
    </location>
</feature>
<dbReference type="InterPro" id="IPR054708">
    <property type="entry name" value="MTPAP-like_central"/>
</dbReference>
<dbReference type="InterPro" id="IPR002058">
    <property type="entry name" value="PAP_assoc"/>
</dbReference>
<dbReference type="GO" id="GO:0031499">
    <property type="term" value="C:TRAMP complex"/>
    <property type="evidence" value="ECO:0007669"/>
    <property type="project" value="TreeGrafter"/>
</dbReference>
<evidence type="ECO:0000256" key="4">
    <source>
        <dbReference type="ARBA" id="ARBA00022842"/>
    </source>
</evidence>
<dbReference type="EC" id="2.7.7.19" evidence="2"/>
<dbReference type="Proteomes" id="UP000077002">
    <property type="component" value="Unassembled WGS sequence"/>
</dbReference>
<evidence type="ECO:0000256" key="5">
    <source>
        <dbReference type="SAM" id="MobiDB-lite"/>
    </source>
</evidence>
<dbReference type="Pfam" id="PF03828">
    <property type="entry name" value="PAP_assoc"/>
    <property type="match status" value="1"/>
</dbReference>
<dbReference type="AlphaFoldDB" id="A0A177FI08"/>
<comment type="caution">
    <text evidence="8">The sequence shown here is derived from an EMBL/GenBank/DDBJ whole genome shotgun (WGS) entry which is preliminary data.</text>
</comment>
<feature type="region of interest" description="Disordered" evidence="5">
    <location>
        <begin position="648"/>
        <end position="685"/>
    </location>
</feature>
<dbReference type="CDD" id="cd05402">
    <property type="entry name" value="NT_PAP_TUTase"/>
    <property type="match status" value="1"/>
</dbReference>
<dbReference type="Pfam" id="PF22600">
    <property type="entry name" value="MTPAP-like_central"/>
    <property type="match status" value="1"/>
</dbReference>
<evidence type="ECO:0000256" key="1">
    <source>
        <dbReference type="ARBA" id="ARBA00008593"/>
    </source>
</evidence>
<dbReference type="InterPro" id="IPR045862">
    <property type="entry name" value="Trf4-like"/>
</dbReference>
<feature type="compositionally biased region" description="Basic and acidic residues" evidence="5">
    <location>
        <begin position="63"/>
        <end position="80"/>
    </location>
</feature>
<dbReference type="GO" id="GO:0043634">
    <property type="term" value="P:polyadenylation-dependent ncRNA catabolic process"/>
    <property type="evidence" value="ECO:0007669"/>
    <property type="project" value="TreeGrafter"/>
</dbReference>
<dbReference type="EMBL" id="LVKK01000007">
    <property type="protein sequence ID" value="OAG43933.1"/>
    <property type="molecule type" value="Genomic_DNA"/>
</dbReference>
<keyword evidence="9" id="KW-1185">Reference proteome</keyword>
<name>A0A177FI08_9EURO</name>
<dbReference type="GeneID" id="34596963"/>
<dbReference type="GO" id="GO:0046872">
    <property type="term" value="F:metal ion binding"/>
    <property type="evidence" value="ECO:0007669"/>
    <property type="project" value="UniProtKB-KW"/>
</dbReference>
<accession>A0A177FI08</accession>
<evidence type="ECO:0000313" key="9">
    <source>
        <dbReference type="Proteomes" id="UP000077002"/>
    </source>
</evidence>
<evidence type="ECO:0000259" key="6">
    <source>
        <dbReference type="Pfam" id="PF03828"/>
    </source>
</evidence>
<feature type="region of interest" description="Disordered" evidence="5">
    <location>
        <begin position="1"/>
        <end position="182"/>
    </location>
</feature>
<dbReference type="PANTHER" id="PTHR23092:SF15">
    <property type="entry name" value="INACTIVE NON-CANONICAL POLY(A) RNA POLYMERASE PROTEIN TRF4-2-RELATED"/>
    <property type="match status" value="1"/>
</dbReference>
<dbReference type="GO" id="GO:0031123">
    <property type="term" value="P:RNA 3'-end processing"/>
    <property type="evidence" value="ECO:0007669"/>
    <property type="project" value="TreeGrafter"/>
</dbReference>
<keyword evidence="3" id="KW-0479">Metal-binding</keyword>
<evidence type="ECO:0000256" key="2">
    <source>
        <dbReference type="ARBA" id="ARBA00012388"/>
    </source>
</evidence>
<protein>
    <recommendedName>
        <fullName evidence="2">polynucleotide adenylyltransferase</fullName>
        <ecNumber evidence="2">2.7.7.19</ecNumber>
    </recommendedName>
</protein>
<dbReference type="SUPFAM" id="SSF81631">
    <property type="entry name" value="PAP/OAS1 substrate-binding domain"/>
    <property type="match status" value="1"/>
</dbReference>
<dbReference type="GO" id="GO:0010605">
    <property type="term" value="P:negative regulation of macromolecule metabolic process"/>
    <property type="evidence" value="ECO:0007669"/>
    <property type="project" value="UniProtKB-ARBA"/>
</dbReference>
<dbReference type="GO" id="GO:0005730">
    <property type="term" value="C:nucleolus"/>
    <property type="evidence" value="ECO:0007669"/>
    <property type="project" value="TreeGrafter"/>
</dbReference>
<evidence type="ECO:0000259" key="7">
    <source>
        <dbReference type="Pfam" id="PF22600"/>
    </source>
</evidence>